<evidence type="ECO:0000256" key="1">
    <source>
        <dbReference type="SAM" id="Phobius"/>
    </source>
</evidence>
<feature type="transmembrane region" description="Helical" evidence="1">
    <location>
        <begin position="116"/>
        <end position="134"/>
    </location>
</feature>
<evidence type="ECO:0000313" key="3">
    <source>
        <dbReference type="Proteomes" id="UP000598633"/>
    </source>
</evidence>
<dbReference type="AlphaFoldDB" id="A0A8J6Y7Y4"/>
<comment type="caution">
    <text evidence="2">The sequence shown here is derived from an EMBL/GenBank/DDBJ whole genome shotgun (WGS) entry which is preliminary data.</text>
</comment>
<feature type="transmembrane region" description="Helical" evidence="1">
    <location>
        <begin position="84"/>
        <end position="104"/>
    </location>
</feature>
<dbReference type="EMBL" id="JACXWA010000027">
    <property type="protein sequence ID" value="MBD3870059.1"/>
    <property type="molecule type" value="Genomic_DNA"/>
</dbReference>
<dbReference type="Proteomes" id="UP000598633">
    <property type="component" value="Unassembled WGS sequence"/>
</dbReference>
<keyword evidence="1" id="KW-0812">Transmembrane</keyword>
<keyword evidence="1" id="KW-1133">Transmembrane helix</keyword>
<sequence length="158" mass="17869">MSSPRVRPRFEIEIDLEADRLMERVRERLPNCPHCTGVSVGRHAELFVPETEQRSWSPWLSITADERSTGSLLRGRFAPHPNVWTLYLFIAFGLGFALLVGTTWGYAQWATDRPPWALATIPIAIFLGALLYLASQVGQKLGSEQMEHLRSALDELVH</sequence>
<evidence type="ECO:0000313" key="2">
    <source>
        <dbReference type="EMBL" id="MBD3870059.1"/>
    </source>
</evidence>
<name>A0A8J6Y7Y4_9BACT</name>
<organism evidence="2 3">
    <name type="scientific">Candidatus Sulfomarinibacter kjeldsenii</name>
    <dbReference type="NCBI Taxonomy" id="2885994"/>
    <lineage>
        <taxon>Bacteria</taxon>
        <taxon>Pseudomonadati</taxon>
        <taxon>Acidobacteriota</taxon>
        <taxon>Thermoanaerobaculia</taxon>
        <taxon>Thermoanaerobaculales</taxon>
        <taxon>Candidatus Sulfomarinibacteraceae</taxon>
        <taxon>Candidatus Sulfomarinibacter</taxon>
    </lineage>
</organism>
<keyword evidence="1" id="KW-0472">Membrane</keyword>
<proteinExistence type="predicted"/>
<protein>
    <submittedName>
        <fullName evidence="2">Uncharacterized protein</fullName>
    </submittedName>
</protein>
<accession>A0A8J6Y7Y4</accession>
<reference evidence="2 3" key="1">
    <citation type="submission" date="2020-08" db="EMBL/GenBank/DDBJ databases">
        <title>Acidobacteriota in marine sediments use diverse sulfur dissimilation pathways.</title>
        <authorList>
            <person name="Wasmund K."/>
        </authorList>
    </citation>
    <scope>NUCLEOTIDE SEQUENCE [LARGE SCALE GENOMIC DNA]</scope>
    <source>
        <strain evidence="2">MAG AM3-A</strain>
    </source>
</reference>
<gene>
    <name evidence="2" type="ORF">IFJ97_01710</name>
</gene>